<protein>
    <recommendedName>
        <fullName evidence="1">Four-carbon acid sugar kinase nucleotide binding domain-containing protein</fullName>
    </recommendedName>
</protein>
<sequence>QHWTTNLLCELAQIVSQVISTIDCRLVVIGGQTSQAIIKVSSARAIVLREEFEPGIPVSELIINQQKRIPMLTKSGNFGDAYTLARIHLNFRGNLC</sequence>
<dbReference type="InterPro" id="IPR031475">
    <property type="entry name" value="NBD_C"/>
</dbReference>
<reference evidence="2" key="1">
    <citation type="submission" date="2018-05" db="EMBL/GenBank/DDBJ databases">
        <authorList>
            <person name="Lanie J.A."/>
            <person name="Ng W.-L."/>
            <person name="Kazmierczak K.M."/>
            <person name="Andrzejewski T.M."/>
            <person name="Davidsen T.M."/>
            <person name="Wayne K.J."/>
            <person name="Tettelin H."/>
            <person name="Glass J.I."/>
            <person name="Rusch D."/>
            <person name="Podicherti R."/>
            <person name="Tsui H.-C.T."/>
            <person name="Winkler M.E."/>
        </authorList>
    </citation>
    <scope>NUCLEOTIDE SEQUENCE</scope>
</reference>
<dbReference type="AlphaFoldDB" id="A0A382UJM1"/>
<feature type="non-terminal residue" evidence="2">
    <location>
        <position position="1"/>
    </location>
</feature>
<name>A0A382UJM1_9ZZZZ</name>
<organism evidence="2">
    <name type="scientific">marine metagenome</name>
    <dbReference type="NCBI Taxonomy" id="408172"/>
    <lineage>
        <taxon>unclassified sequences</taxon>
        <taxon>metagenomes</taxon>
        <taxon>ecological metagenomes</taxon>
    </lineage>
</organism>
<evidence type="ECO:0000313" key="2">
    <source>
        <dbReference type="EMBL" id="SVD34342.1"/>
    </source>
</evidence>
<dbReference type="InterPro" id="IPR042213">
    <property type="entry name" value="NBD_C_sf"/>
</dbReference>
<dbReference type="SUPFAM" id="SSF142764">
    <property type="entry name" value="YgbK-like"/>
    <property type="match status" value="1"/>
</dbReference>
<dbReference type="Gene3D" id="3.40.980.20">
    <property type="entry name" value="Four-carbon acid sugar kinase, nucleotide binding domain"/>
    <property type="match status" value="1"/>
</dbReference>
<evidence type="ECO:0000259" key="1">
    <source>
        <dbReference type="Pfam" id="PF17042"/>
    </source>
</evidence>
<dbReference type="Pfam" id="PF17042">
    <property type="entry name" value="NBD_C"/>
    <property type="match status" value="1"/>
</dbReference>
<accession>A0A382UJM1</accession>
<gene>
    <name evidence="2" type="ORF">METZ01_LOCUS387196</name>
</gene>
<feature type="domain" description="Four-carbon acid sugar kinase nucleotide binding" evidence="1">
    <location>
        <begin position="11"/>
        <end position="84"/>
    </location>
</feature>
<proteinExistence type="predicted"/>
<dbReference type="EMBL" id="UINC01144679">
    <property type="protein sequence ID" value="SVD34342.1"/>
    <property type="molecule type" value="Genomic_DNA"/>
</dbReference>